<dbReference type="Gene3D" id="2.70.98.10">
    <property type="match status" value="1"/>
</dbReference>
<protein>
    <submittedName>
        <fullName evidence="1">Aldose 1-/glucose-6-phosphate 1-epimerase</fullName>
    </submittedName>
</protein>
<dbReference type="SUPFAM" id="SSF74650">
    <property type="entry name" value="Galactose mutarotase-like"/>
    <property type="match status" value="1"/>
</dbReference>
<gene>
    <name evidence="1" type="ORF">LUCI_4094</name>
</gene>
<dbReference type="InterPro" id="IPR014718">
    <property type="entry name" value="GH-type_carb-bd"/>
</dbReference>
<evidence type="ECO:0000313" key="2">
    <source>
        <dbReference type="Proteomes" id="UP000277811"/>
    </source>
</evidence>
<dbReference type="OrthoDB" id="9795355at2"/>
<dbReference type="InterPro" id="IPR037481">
    <property type="entry name" value="LacX"/>
</dbReference>
<proteinExistence type="predicted"/>
<dbReference type="Pfam" id="PF01263">
    <property type="entry name" value="Aldose_epim"/>
    <property type="match status" value="1"/>
</dbReference>
<dbReference type="InterPro" id="IPR011013">
    <property type="entry name" value="Gal_mutarotase_sf_dom"/>
</dbReference>
<dbReference type="GO" id="GO:0005975">
    <property type="term" value="P:carbohydrate metabolic process"/>
    <property type="evidence" value="ECO:0007669"/>
    <property type="project" value="InterPro"/>
</dbReference>
<dbReference type="EMBL" id="UPPP01000097">
    <property type="protein sequence ID" value="VBB08813.1"/>
    <property type="molecule type" value="Genomic_DNA"/>
</dbReference>
<dbReference type="Proteomes" id="UP000277811">
    <property type="component" value="Unassembled WGS sequence"/>
</dbReference>
<organism evidence="1 2">
    <name type="scientific">Lucifera butyrica</name>
    <dbReference type="NCBI Taxonomy" id="1351585"/>
    <lineage>
        <taxon>Bacteria</taxon>
        <taxon>Bacillati</taxon>
        <taxon>Bacillota</taxon>
        <taxon>Negativicutes</taxon>
        <taxon>Veillonellales</taxon>
        <taxon>Veillonellaceae</taxon>
        <taxon>Lucifera</taxon>
    </lineage>
</organism>
<keyword evidence="2" id="KW-1185">Reference proteome</keyword>
<evidence type="ECO:0000313" key="1">
    <source>
        <dbReference type="EMBL" id="VBB08813.1"/>
    </source>
</evidence>
<sequence>MEWITIKTRIENGDIYAVISNHGAELLNLVLKKDDIEYLWSAQPDIWARHAPVLFPIVGKLKNNRYKVGNQNYEMFQHGFARDMEFEQIQRNRDKVCYRLASSDDTLLKYPYKFQLDIVYSLQANSISCRYSVKNIDSLCSYFSIGAHPGFNCPLLPGETIEDYYLEFEKTETAERYWLKKGLVVRRTDYLENEKEIALSTQLFNEDALIFKNLASTRIGLKSKRTEKSVTVDYTGFPYLGIWSKPGGAPFICIEPWYGITDNSEATGQLTDKEGILALEPGQEFTCEFKIIIT</sequence>
<name>A0A498RFE5_9FIRM</name>
<dbReference type="GO" id="GO:0030246">
    <property type="term" value="F:carbohydrate binding"/>
    <property type="evidence" value="ECO:0007669"/>
    <property type="project" value="InterPro"/>
</dbReference>
<dbReference type="InterPro" id="IPR008183">
    <property type="entry name" value="Aldose_1/G6P_1-epimerase"/>
</dbReference>
<accession>A0A498RFE5</accession>
<dbReference type="RefSeq" id="WP_122629662.1">
    <property type="nucleotide sequence ID" value="NZ_UPPP01000097.1"/>
</dbReference>
<dbReference type="CDD" id="cd09024">
    <property type="entry name" value="Aldose_epim_lacX"/>
    <property type="match status" value="1"/>
</dbReference>
<dbReference type="GO" id="GO:0016853">
    <property type="term" value="F:isomerase activity"/>
    <property type="evidence" value="ECO:0007669"/>
    <property type="project" value="InterPro"/>
</dbReference>
<dbReference type="AlphaFoldDB" id="A0A498RFE5"/>
<reference evidence="1 2" key="1">
    <citation type="submission" date="2018-06" db="EMBL/GenBank/DDBJ databases">
        <authorList>
            <person name="Strepis N."/>
        </authorList>
    </citation>
    <scope>NUCLEOTIDE SEQUENCE [LARGE SCALE GENOMIC DNA]</scope>
    <source>
        <strain evidence="1">LUCI</strain>
    </source>
</reference>